<sequence>MPAPEELIENVRRPIFRRIELVPPQQPCDSIDWDFRFWAVNPMPTDEDALNAWKTVVVDAFDKPNQRGTLYEAARGFPPELKAWSWYDAAAADAESMRARDRNSAINHGCRADQLYARGGDVERIEAMFEEAISLDPTYALNYVRYARFVAHKLKDLDRAEELFERAIDADPKSADALGEYANFLEEDREDLEKAAMMRERALTADRKRRSHH</sequence>
<dbReference type="GO" id="GO:0006396">
    <property type="term" value="P:RNA processing"/>
    <property type="evidence" value="ECO:0007669"/>
    <property type="project" value="InterPro"/>
</dbReference>
<name>A0A0D8HHJ4_9ACTN</name>
<accession>A0A0D8HHJ4</accession>
<dbReference type="Pfam" id="PF13181">
    <property type="entry name" value="TPR_8"/>
    <property type="match status" value="1"/>
</dbReference>
<feature type="coiled-coil region" evidence="1">
    <location>
        <begin position="175"/>
        <end position="202"/>
    </location>
</feature>
<gene>
    <name evidence="2" type="ORF">AXFE_16910</name>
</gene>
<evidence type="ECO:0000313" key="3">
    <source>
        <dbReference type="Proteomes" id="UP000032360"/>
    </source>
</evidence>
<dbReference type="STRING" id="1280514.AXFE_16910"/>
<keyword evidence="3" id="KW-1185">Reference proteome</keyword>
<dbReference type="SMART" id="SM00386">
    <property type="entry name" value="HAT"/>
    <property type="match status" value="2"/>
</dbReference>
<proteinExistence type="predicted"/>
<dbReference type="PANTHER" id="PTHR26312">
    <property type="entry name" value="TETRATRICOPEPTIDE REPEAT PROTEIN 5"/>
    <property type="match status" value="1"/>
</dbReference>
<comment type="caution">
    <text evidence="2">The sequence shown here is derived from an EMBL/GenBank/DDBJ whole genome shotgun (WGS) entry which is preliminary data.</text>
</comment>
<dbReference type="SUPFAM" id="SSF48452">
    <property type="entry name" value="TPR-like"/>
    <property type="match status" value="1"/>
</dbReference>
<dbReference type="EMBL" id="JXYS01000041">
    <property type="protein sequence ID" value="KJF17455.1"/>
    <property type="molecule type" value="Genomic_DNA"/>
</dbReference>
<dbReference type="InterPro" id="IPR011990">
    <property type="entry name" value="TPR-like_helical_dom_sf"/>
</dbReference>
<evidence type="ECO:0000256" key="1">
    <source>
        <dbReference type="SAM" id="Coils"/>
    </source>
</evidence>
<organism evidence="2 3">
    <name type="scientific">Acidithrix ferrooxidans</name>
    <dbReference type="NCBI Taxonomy" id="1280514"/>
    <lineage>
        <taxon>Bacteria</taxon>
        <taxon>Bacillati</taxon>
        <taxon>Actinomycetota</taxon>
        <taxon>Acidimicrobiia</taxon>
        <taxon>Acidimicrobiales</taxon>
        <taxon>Acidimicrobiaceae</taxon>
        <taxon>Acidithrix</taxon>
    </lineage>
</organism>
<reference evidence="2 3" key="1">
    <citation type="submission" date="2015-01" db="EMBL/GenBank/DDBJ databases">
        <title>Draft genome of the acidophilic iron oxidizer Acidithrix ferrooxidans strain Py-F3.</title>
        <authorList>
            <person name="Poehlein A."/>
            <person name="Eisen S."/>
            <person name="Schloemann M."/>
            <person name="Johnson B.D."/>
            <person name="Daniel R."/>
            <person name="Muehling M."/>
        </authorList>
    </citation>
    <scope>NUCLEOTIDE SEQUENCE [LARGE SCALE GENOMIC DNA]</scope>
    <source>
        <strain evidence="2 3">Py-F3</strain>
    </source>
</reference>
<dbReference type="AlphaFoldDB" id="A0A0D8HHJ4"/>
<dbReference type="Gene3D" id="1.25.40.10">
    <property type="entry name" value="Tetratricopeptide repeat domain"/>
    <property type="match status" value="1"/>
</dbReference>
<dbReference type="InterPro" id="IPR003107">
    <property type="entry name" value="HAT"/>
</dbReference>
<dbReference type="PANTHER" id="PTHR26312:SF222">
    <property type="entry name" value="EXPRESSED PROTEIN"/>
    <property type="match status" value="1"/>
</dbReference>
<dbReference type="InterPro" id="IPR019734">
    <property type="entry name" value="TPR_rpt"/>
</dbReference>
<keyword evidence="1" id="KW-0175">Coiled coil</keyword>
<evidence type="ECO:0000313" key="2">
    <source>
        <dbReference type="EMBL" id="KJF17455.1"/>
    </source>
</evidence>
<protein>
    <submittedName>
        <fullName evidence="2">Uncharacterized protein</fullName>
    </submittedName>
</protein>
<dbReference type="Proteomes" id="UP000032360">
    <property type="component" value="Unassembled WGS sequence"/>
</dbReference>